<reference evidence="6" key="1">
    <citation type="submission" date="2015-06" db="EMBL/GenBank/DDBJ databases">
        <authorList>
            <person name="Liu B."/>
            <person name="Wang J."/>
            <person name="Zhu Y."/>
            <person name="Liu G."/>
            <person name="Chen Q."/>
            <person name="Zheng C."/>
            <person name="Che J."/>
            <person name="Ge C."/>
            <person name="Shi H."/>
            <person name="Pan Z."/>
            <person name="Liu X."/>
        </authorList>
    </citation>
    <scope>NUCLEOTIDE SEQUENCE [LARGE SCALE GENOMIC DNA]</scope>
    <source>
        <strain evidence="6">DSM 16346</strain>
    </source>
</reference>
<evidence type="ECO:0000259" key="4">
    <source>
        <dbReference type="Pfam" id="PF06429"/>
    </source>
</evidence>
<feature type="domain" description="Flagellar basal-body/hook protein C-terminal" evidence="4">
    <location>
        <begin position="212"/>
        <end position="256"/>
    </location>
</feature>
<dbReference type="RefSeq" id="WP_048311279.1">
    <property type="nucleotide sequence ID" value="NZ_CP119526.1"/>
</dbReference>
<dbReference type="Pfam" id="PF22692">
    <property type="entry name" value="LlgE_F_G_D1"/>
    <property type="match status" value="1"/>
</dbReference>
<evidence type="ECO:0000256" key="2">
    <source>
        <dbReference type="RuleBase" id="RU362116"/>
    </source>
</evidence>
<dbReference type="InterPro" id="IPR010930">
    <property type="entry name" value="Flg_bb/hook_C_dom"/>
</dbReference>
<comment type="caution">
    <text evidence="6">The sequence shown here is derived from an EMBL/GenBank/DDBJ whole genome shotgun (WGS) entry which is preliminary data.</text>
</comment>
<gene>
    <name evidence="6" type="ORF">AB986_11385</name>
</gene>
<dbReference type="PANTHER" id="PTHR30435">
    <property type="entry name" value="FLAGELLAR PROTEIN"/>
    <property type="match status" value="1"/>
</dbReference>
<dbReference type="SUPFAM" id="SSF117143">
    <property type="entry name" value="Flagellar hook protein flgE"/>
    <property type="match status" value="1"/>
</dbReference>
<dbReference type="AlphaFoldDB" id="A0A0J6FQE9"/>
<dbReference type="GO" id="GO:0071978">
    <property type="term" value="P:bacterial-type flagellum-dependent swarming motility"/>
    <property type="evidence" value="ECO:0007669"/>
    <property type="project" value="TreeGrafter"/>
</dbReference>
<evidence type="ECO:0000259" key="3">
    <source>
        <dbReference type="Pfam" id="PF00460"/>
    </source>
</evidence>
<keyword evidence="2" id="KW-0975">Bacterial flagellum</keyword>
<dbReference type="Proteomes" id="UP000035996">
    <property type="component" value="Unassembled WGS sequence"/>
</dbReference>
<dbReference type="Pfam" id="PF00460">
    <property type="entry name" value="Flg_bb_rod"/>
    <property type="match status" value="1"/>
</dbReference>
<feature type="domain" description="Flagellar basal body rod protein N-terminal" evidence="3">
    <location>
        <begin position="5"/>
        <end position="35"/>
    </location>
</feature>
<name>A0A0J6FQE9_9BACL</name>
<dbReference type="InterPro" id="IPR053967">
    <property type="entry name" value="LlgE_F_G-like_D1"/>
</dbReference>
<comment type="similarity">
    <text evidence="1 2">Belongs to the flagella basal body rod proteins family.</text>
</comment>
<dbReference type="InterPro" id="IPR020013">
    <property type="entry name" value="Flagellar_FlgE/F/G"/>
</dbReference>
<dbReference type="NCBIfam" id="TIGR03506">
    <property type="entry name" value="FlgEFG_subfam"/>
    <property type="match status" value="1"/>
</dbReference>
<dbReference type="Pfam" id="PF06429">
    <property type="entry name" value="Flg_bbr_C"/>
    <property type="match status" value="1"/>
</dbReference>
<evidence type="ECO:0000313" key="7">
    <source>
        <dbReference type="Proteomes" id="UP000035996"/>
    </source>
</evidence>
<sequence>MNIQMATASSSLSQTQKKMDTIANNIANVNTAGYKSREATFQNLLTRTYENQTGEATEPGRQTPENLRVGFGSKVGITSLRYEQGSAQETGRELDVMLEGENVYYRVQNGEDIHYTRDGSFEFQNENNALTLVTSSGNAVLDVNGNAITFATPPGKLSISDQGDIQAENGQTFQLSVAKINRPQSLVNEGGNEFSLNAADGNAVVSEEFKTRQGFLEMSNVDLTKQTTDMISTQRLLQFQSQAIKMADEMMGLANTIKR</sequence>
<organism evidence="6 7">
    <name type="scientific">Guptibacillus hwajinpoensis</name>
    <dbReference type="NCBI Taxonomy" id="208199"/>
    <lineage>
        <taxon>Bacteria</taxon>
        <taxon>Bacillati</taxon>
        <taxon>Bacillota</taxon>
        <taxon>Bacilli</taxon>
        <taxon>Bacillales</taxon>
        <taxon>Guptibacillaceae</taxon>
        <taxon>Guptibacillus</taxon>
    </lineage>
</organism>
<dbReference type="PANTHER" id="PTHR30435:SF19">
    <property type="entry name" value="FLAGELLAR BASAL-BODY ROD PROTEIN FLGG"/>
    <property type="match status" value="1"/>
</dbReference>
<dbReference type="InterPro" id="IPR037925">
    <property type="entry name" value="FlgE/F/G-like"/>
</dbReference>
<evidence type="ECO:0000259" key="5">
    <source>
        <dbReference type="Pfam" id="PF22692"/>
    </source>
</evidence>
<protein>
    <submittedName>
        <fullName evidence="6">Uncharacterized protein</fullName>
    </submittedName>
</protein>
<dbReference type="InterPro" id="IPR001444">
    <property type="entry name" value="Flag_bb_rod_N"/>
</dbReference>
<feature type="domain" description="Flagellar hook protein FlgE/F/G-like D1" evidence="5">
    <location>
        <begin position="104"/>
        <end position="167"/>
    </location>
</feature>
<keyword evidence="7" id="KW-1185">Reference proteome</keyword>
<dbReference type="OrthoDB" id="9804559at2"/>
<dbReference type="GO" id="GO:0009425">
    <property type="term" value="C:bacterial-type flagellum basal body"/>
    <property type="evidence" value="ECO:0007669"/>
    <property type="project" value="UniProtKB-SubCell"/>
</dbReference>
<dbReference type="EMBL" id="LELK01000004">
    <property type="protein sequence ID" value="KMM36567.1"/>
    <property type="molecule type" value="Genomic_DNA"/>
</dbReference>
<evidence type="ECO:0000256" key="1">
    <source>
        <dbReference type="ARBA" id="ARBA00009677"/>
    </source>
</evidence>
<evidence type="ECO:0000313" key="6">
    <source>
        <dbReference type="EMBL" id="KMM36567.1"/>
    </source>
</evidence>
<dbReference type="STRING" id="157733.AB986_11385"/>
<proteinExistence type="inferred from homology"/>
<comment type="subcellular location">
    <subcellularLocation>
        <location evidence="2">Bacterial flagellum basal body</location>
    </subcellularLocation>
</comment>
<accession>A0A0J6FQE9</accession>